<feature type="compositionally biased region" description="Polar residues" evidence="1">
    <location>
        <begin position="33"/>
        <end position="44"/>
    </location>
</feature>
<accession>A0AAV9XYI3</accession>
<proteinExistence type="predicted"/>
<feature type="region of interest" description="Disordered" evidence="1">
    <location>
        <begin position="237"/>
        <end position="290"/>
    </location>
</feature>
<evidence type="ECO:0000313" key="2">
    <source>
        <dbReference type="EMBL" id="KAK6589638.1"/>
    </source>
</evidence>
<feature type="compositionally biased region" description="Basic and acidic residues" evidence="1">
    <location>
        <begin position="93"/>
        <end position="102"/>
    </location>
</feature>
<organism evidence="2 3">
    <name type="scientific">Cryptosporidium xiaoi</name>
    <dbReference type="NCBI Taxonomy" id="659607"/>
    <lineage>
        <taxon>Eukaryota</taxon>
        <taxon>Sar</taxon>
        <taxon>Alveolata</taxon>
        <taxon>Apicomplexa</taxon>
        <taxon>Conoidasida</taxon>
        <taxon>Coccidia</taxon>
        <taxon>Eucoccidiorida</taxon>
        <taxon>Eimeriorina</taxon>
        <taxon>Cryptosporidiidae</taxon>
        <taxon>Cryptosporidium</taxon>
    </lineage>
</organism>
<protein>
    <recommendedName>
        <fullName evidence="4">Hyaluronan/mRNA-binding protein domain-containing protein</fullName>
    </recommendedName>
</protein>
<reference evidence="2 3" key="1">
    <citation type="submission" date="2023-10" db="EMBL/GenBank/DDBJ databases">
        <title>Comparative genomics analysis reveals potential genetic determinants of host preference in Cryptosporidium xiaoi.</title>
        <authorList>
            <person name="Xiao L."/>
            <person name="Li J."/>
        </authorList>
    </citation>
    <scope>NUCLEOTIDE SEQUENCE [LARGE SCALE GENOMIC DNA]</scope>
    <source>
        <strain evidence="2 3">52996</strain>
    </source>
</reference>
<dbReference type="EMBL" id="JAWDEY010000011">
    <property type="protein sequence ID" value="KAK6589638.1"/>
    <property type="molecule type" value="Genomic_DNA"/>
</dbReference>
<gene>
    <name evidence="2" type="ORF">RS030_1106</name>
</gene>
<dbReference type="Proteomes" id="UP001311799">
    <property type="component" value="Unassembled WGS sequence"/>
</dbReference>
<name>A0AAV9XYI3_9CRYT</name>
<feature type="region of interest" description="Disordered" evidence="1">
    <location>
        <begin position="196"/>
        <end position="224"/>
    </location>
</feature>
<feature type="region of interest" description="Disordered" evidence="1">
    <location>
        <begin position="28"/>
        <end position="105"/>
    </location>
</feature>
<feature type="compositionally biased region" description="Basic and acidic residues" evidence="1">
    <location>
        <begin position="272"/>
        <end position="281"/>
    </location>
</feature>
<comment type="caution">
    <text evidence="2">The sequence shown here is derived from an EMBL/GenBank/DDBJ whole genome shotgun (WGS) entry which is preliminary data.</text>
</comment>
<keyword evidence="3" id="KW-1185">Reference proteome</keyword>
<evidence type="ECO:0008006" key="4">
    <source>
        <dbReference type="Google" id="ProtNLM"/>
    </source>
</evidence>
<dbReference type="AlphaFoldDB" id="A0AAV9XYI3"/>
<evidence type="ECO:0000313" key="3">
    <source>
        <dbReference type="Proteomes" id="UP001311799"/>
    </source>
</evidence>
<sequence>MRTVYTVNTSNKFAALSNSDDEEVIIDKKQEKNTSNARENQSSLIYPENEHLGDDGMNSGINLDSKPGYKEGPRRGGTIHRGGRGGFRSNHGRTFDRRDASGKGHRVSKYSEFNDEGEKVLENVEEGRVDIDNNDLSNVDMEGNNDSKQEIEQKISYEEYMKMLDSKKLQTPVTEKIMANTTHKDLIKEGLTAYVRDDDSNNQGIGKNKDRSYRNNPTNKNDKGIFNYFEFVDKYGSRGSFHGNRRGGSGSGEHRRKGRNQQRNHNANKLQGKREAPDVSDTRAFPTLGQ</sequence>
<evidence type="ECO:0000256" key="1">
    <source>
        <dbReference type="SAM" id="MobiDB-lite"/>
    </source>
</evidence>